<gene>
    <name evidence="2" type="ORF">COW36_00305</name>
</gene>
<reference evidence="2 3" key="1">
    <citation type="submission" date="2017-09" db="EMBL/GenBank/DDBJ databases">
        <title>Depth-based differentiation of microbial function through sediment-hosted aquifers and enrichment of novel symbionts in the deep terrestrial subsurface.</title>
        <authorList>
            <person name="Probst A.J."/>
            <person name="Ladd B."/>
            <person name="Jarett J.K."/>
            <person name="Geller-Mcgrath D.E."/>
            <person name="Sieber C.M."/>
            <person name="Emerson J.B."/>
            <person name="Anantharaman K."/>
            <person name="Thomas B.C."/>
            <person name="Malmstrom R."/>
            <person name="Stieglmeier M."/>
            <person name="Klingl A."/>
            <person name="Woyke T."/>
            <person name="Ryan C.M."/>
            <person name="Banfield J.F."/>
        </authorList>
    </citation>
    <scope>NUCLEOTIDE SEQUENCE [LARGE SCALE GENOMIC DNA]</scope>
    <source>
        <strain evidence="2">CG17_big_fil_post_rev_8_21_14_2_50_48_46</strain>
    </source>
</reference>
<dbReference type="Proteomes" id="UP000231019">
    <property type="component" value="Unassembled WGS sequence"/>
</dbReference>
<organism evidence="2 3">
    <name type="scientific">bacterium (Candidatus Blackallbacteria) CG17_big_fil_post_rev_8_21_14_2_50_48_46</name>
    <dbReference type="NCBI Taxonomy" id="2014261"/>
    <lineage>
        <taxon>Bacteria</taxon>
        <taxon>Candidatus Blackallbacteria</taxon>
    </lineage>
</organism>
<evidence type="ECO:0008006" key="4">
    <source>
        <dbReference type="Google" id="ProtNLM"/>
    </source>
</evidence>
<dbReference type="EMBL" id="PFFQ01000004">
    <property type="protein sequence ID" value="PIW19316.1"/>
    <property type="molecule type" value="Genomic_DNA"/>
</dbReference>
<accession>A0A2M7GAV3</accession>
<feature type="transmembrane region" description="Helical" evidence="1">
    <location>
        <begin position="449"/>
        <end position="472"/>
    </location>
</feature>
<sequence length="576" mass="66354">MLKFWKLSGAKILWASFLVCLALFLMIAGFEFFLKHQIRADYQRNYQTSAEKASQLLSEDLGPLLQIAKVDAAYSTRTLQKIRDSVFSVEVGSSAYLILLDKAGVFLHHPNRDWGLASVHASRYFPAEATRAIEETLKNSQRKFVRYTDRGQVFWLFLEPLSEKPFFMGLVCSESELTELPDAQRFALLRFLSGSFALILGISLLLELWRFSRVEIKRLSWLFSLALLANLGYAWYLQIHVNPSPVESQSLGSPTDLTRYRALLQIHGTGSYLPDPILVPTGLRIRSLSFEKPDIVRISGYYWQKFPRWRRGMISPESKGIFFPEAREVRFRDAFSRLASGYELSGQYFELVLQQGMNHSHYPLNRETVNLHFSVPEQAENIALIPDLDAYPKATKPGLDTALRIDGWDIYASAFHYLLTDRHPLSELHEKSEGQVPELNLKIYVRRSFWGVVILNLIYVGMVLLLLFWVLIRTTSAYYELYRPLDIFGPAMGLLFPLLFAQSNLHLGVIGVERLFYLDYFYFMVYLAIVLVSAHFLFWAPQKATVLNREDGILVKSMYWPLILGCLELVTLTLFW</sequence>
<evidence type="ECO:0000256" key="1">
    <source>
        <dbReference type="SAM" id="Phobius"/>
    </source>
</evidence>
<feature type="transmembrane region" description="Helical" evidence="1">
    <location>
        <begin position="187"/>
        <end position="206"/>
    </location>
</feature>
<dbReference type="AlphaFoldDB" id="A0A2M7GAV3"/>
<name>A0A2M7GAV3_9BACT</name>
<proteinExistence type="predicted"/>
<evidence type="ECO:0000313" key="3">
    <source>
        <dbReference type="Proteomes" id="UP000231019"/>
    </source>
</evidence>
<dbReference type="Gene3D" id="3.30.450.20">
    <property type="entry name" value="PAS domain"/>
    <property type="match status" value="1"/>
</dbReference>
<feature type="transmembrane region" description="Helical" evidence="1">
    <location>
        <begin position="12"/>
        <end position="34"/>
    </location>
</feature>
<keyword evidence="1" id="KW-0472">Membrane</keyword>
<feature type="transmembrane region" description="Helical" evidence="1">
    <location>
        <begin position="218"/>
        <end position="237"/>
    </location>
</feature>
<keyword evidence="1" id="KW-1133">Transmembrane helix</keyword>
<evidence type="ECO:0000313" key="2">
    <source>
        <dbReference type="EMBL" id="PIW19316.1"/>
    </source>
</evidence>
<comment type="caution">
    <text evidence="2">The sequence shown here is derived from an EMBL/GenBank/DDBJ whole genome shotgun (WGS) entry which is preliminary data.</text>
</comment>
<keyword evidence="1" id="KW-0812">Transmembrane</keyword>
<feature type="transmembrane region" description="Helical" evidence="1">
    <location>
        <begin position="558"/>
        <end position="575"/>
    </location>
</feature>
<feature type="transmembrane region" description="Helical" evidence="1">
    <location>
        <begin position="487"/>
        <end position="505"/>
    </location>
</feature>
<feature type="transmembrane region" description="Helical" evidence="1">
    <location>
        <begin position="517"/>
        <end position="538"/>
    </location>
</feature>
<protein>
    <recommendedName>
        <fullName evidence="4">Double Cache domain-containing protein</fullName>
    </recommendedName>
</protein>